<feature type="transmembrane region" description="Helical" evidence="1">
    <location>
        <begin position="293"/>
        <end position="310"/>
    </location>
</feature>
<dbReference type="InterPro" id="IPR043148">
    <property type="entry name" value="TagF_C"/>
</dbReference>
<keyword evidence="1" id="KW-0812">Transmembrane</keyword>
<reference evidence="3 4" key="1">
    <citation type="journal article" date="2016" name="Nat. Commun.">
        <title>Thousands of microbial genomes shed light on interconnected biogeochemical processes in an aquifer system.</title>
        <authorList>
            <person name="Anantharaman K."/>
            <person name="Brown C.T."/>
            <person name="Hug L.A."/>
            <person name="Sharon I."/>
            <person name="Castelle C.J."/>
            <person name="Probst A.J."/>
            <person name="Thomas B.C."/>
            <person name="Singh A."/>
            <person name="Wilkins M.J."/>
            <person name="Karaoz U."/>
            <person name="Brodie E.L."/>
            <person name="Williams K.H."/>
            <person name="Hubbard S.S."/>
            <person name="Banfield J.F."/>
        </authorList>
    </citation>
    <scope>NUCLEOTIDE SEQUENCE [LARGE SCALE GENOMIC DNA]</scope>
</reference>
<dbReference type="Pfam" id="PF13231">
    <property type="entry name" value="PMT_2"/>
    <property type="match status" value="1"/>
</dbReference>
<sequence length="693" mass="79516">MNSLLITSSCGKIIFLYLLSFLLWLRFRNIPLFSDRAAVAQISDLWISERKTLYKDFGITYFPPGIYLLFGLIRKFFGNRINVLNIITFTFFSSIPPLVYLITNQLGFTGSMIAGVFTAVLIINPKIEGCTHNFELYTLPFLLCSLALILKSLSPDLHTFFLAGILMGMGFLFKQSPVFYLPVILVYIFIHNNSILASILYFCGVCIPHGIAFLYFSSKNAGKNFLYYTWGILIRRFISFKKNSQNLAQVITISRRSDTAAKLFSCGRYFTVFYFLAVYSVILNLVNCDGYGLFLLSGLLLSSGILLVSGGQWPHYWLNCIPWLAIFSGNGAYRLGSIIARPEPSLHYAIHLGIVFILLKVSVQTIRMNLPFYYYHKDPYRLLEKIYASRAYEEFIEIAEYINKYLPCSYKILVAGWAPELGILSRCNLFCKDLLFGFAPDYISYFRNTLLSTGDQINPKNGDLNPCGTYEQPYPEIIIFSSMEPENTRKELFQIFQHEYILSHRIGQSLIYIENACHDTYIEPANNFRGVTKMLRSEICPDNNAKLILLATRPMEQGVILEILSEMYELINKNPDWYLLIKIHPKEDITPYVWFLEKRDTRCKLIQFGPVEELLKICDVCITPFSMVGLDAANLNVPVVMINLESDIDLFQCVDGKRIYGIFTMSQLENTLQNIFQEKTEQIEPVRMSIRTG</sequence>
<feature type="transmembrane region" description="Helical" evidence="1">
    <location>
        <begin position="316"/>
        <end position="333"/>
    </location>
</feature>
<accession>A0A1F7RY49</accession>
<dbReference type="SUPFAM" id="SSF53756">
    <property type="entry name" value="UDP-Glycosyltransferase/glycogen phosphorylase"/>
    <property type="match status" value="1"/>
</dbReference>
<protein>
    <recommendedName>
        <fullName evidence="2">Glycosyltransferase RgtA/B/C/D-like domain-containing protein</fullName>
    </recommendedName>
</protein>
<evidence type="ECO:0000259" key="2">
    <source>
        <dbReference type="Pfam" id="PF13231"/>
    </source>
</evidence>
<dbReference type="Proteomes" id="UP000179266">
    <property type="component" value="Unassembled WGS sequence"/>
</dbReference>
<feature type="transmembrane region" description="Helical" evidence="1">
    <location>
        <begin position="108"/>
        <end position="124"/>
    </location>
</feature>
<comment type="caution">
    <text evidence="3">The sequence shown here is derived from an EMBL/GenBank/DDBJ whole genome shotgun (WGS) entry which is preliminary data.</text>
</comment>
<dbReference type="AlphaFoldDB" id="A0A1F7RY49"/>
<feature type="transmembrane region" description="Helical" evidence="1">
    <location>
        <begin position="136"/>
        <end position="154"/>
    </location>
</feature>
<feature type="transmembrane region" description="Helical" evidence="1">
    <location>
        <begin position="160"/>
        <end position="188"/>
    </location>
</feature>
<feature type="domain" description="Glycosyltransferase RgtA/B/C/D-like" evidence="2">
    <location>
        <begin position="63"/>
        <end position="205"/>
    </location>
</feature>
<evidence type="ECO:0000256" key="1">
    <source>
        <dbReference type="SAM" id="Phobius"/>
    </source>
</evidence>
<dbReference type="InterPro" id="IPR038731">
    <property type="entry name" value="RgtA/B/C-like"/>
</dbReference>
<feature type="transmembrane region" description="Helical" evidence="1">
    <location>
        <begin position="6"/>
        <end position="25"/>
    </location>
</feature>
<keyword evidence="1" id="KW-0472">Membrane</keyword>
<evidence type="ECO:0000313" key="4">
    <source>
        <dbReference type="Proteomes" id="UP000179266"/>
    </source>
</evidence>
<feature type="transmembrane region" description="Helical" evidence="1">
    <location>
        <begin position="269"/>
        <end position="286"/>
    </location>
</feature>
<organism evidence="3 4">
    <name type="scientific">Candidatus Schekmanbacteria bacterium RBG_13_48_7</name>
    <dbReference type="NCBI Taxonomy" id="1817878"/>
    <lineage>
        <taxon>Bacteria</taxon>
        <taxon>Candidatus Schekmaniibacteriota</taxon>
    </lineage>
</organism>
<dbReference type="Gene3D" id="3.40.50.12580">
    <property type="match status" value="1"/>
</dbReference>
<feature type="transmembrane region" description="Helical" evidence="1">
    <location>
        <begin position="195"/>
        <end position="216"/>
    </location>
</feature>
<dbReference type="EMBL" id="MGDD01000152">
    <property type="protein sequence ID" value="OGL45988.1"/>
    <property type="molecule type" value="Genomic_DNA"/>
</dbReference>
<gene>
    <name evidence="3" type="ORF">A2161_11450</name>
</gene>
<feature type="transmembrane region" description="Helical" evidence="1">
    <location>
        <begin position="83"/>
        <end position="102"/>
    </location>
</feature>
<name>A0A1F7RY49_9BACT</name>
<proteinExistence type="predicted"/>
<keyword evidence="1" id="KW-1133">Transmembrane helix</keyword>
<feature type="transmembrane region" description="Helical" evidence="1">
    <location>
        <begin position="345"/>
        <end position="363"/>
    </location>
</feature>
<evidence type="ECO:0000313" key="3">
    <source>
        <dbReference type="EMBL" id="OGL45988.1"/>
    </source>
</evidence>